<evidence type="ECO:0000256" key="1">
    <source>
        <dbReference type="ARBA" id="ARBA00023015"/>
    </source>
</evidence>
<name>A0A8S5MCY8_9CAUD</name>
<dbReference type="InterPro" id="IPR010982">
    <property type="entry name" value="Lambda_DNA-bd_dom_sf"/>
</dbReference>
<sequence length="284" mass="32997">MKSNSEIVDLIKDLYIEKGMSMSELARQVDMAKSALSRYFNKQREFPLNRISDFAKVLNVKPEYLLGINEELYNNTNKTVAIPTIPLLSIYNSLEPPRQKKLVDFAKEQLKAQENTNVYTYNLDRNNLIREKDIPYTIKRDSKKKKIPIYKINIIEKLAAGYGHYLADIPQEYVAYIRENPNTLPDYDFASIVDGYSMTPDYNNGDIVLIKQGYDFLNGNVYAIAYDDETFLKKVYFKKNEIVLQSINIEYKDIHIPICDDRVDIRIIGKVVGKLKPIKIRNKD</sequence>
<dbReference type="GO" id="GO:0003677">
    <property type="term" value="F:DNA binding"/>
    <property type="evidence" value="ECO:0007669"/>
    <property type="project" value="UniProtKB-KW"/>
</dbReference>
<dbReference type="PROSITE" id="PS50943">
    <property type="entry name" value="HTH_CROC1"/>
    <property type="match status" value="1"/>
</dbReference>
<dbReference type="CDD" id="cd00093">
    <property type="entry name" value="HTH_XRE"/>
    <property type="match status" value="1"/>
</dbReference>
<dbReference type="Pfam" id="PF00717">
    <property type="entry name" value="Peptidase_S24"/>
    <property type="match status" value="1"/>
</dbReference>
<keyword evidence="3" id="KW-0804">Transcription</keyword>
<dbReference type="SUPFAM" id="SSF51306">
    <property type="entry name" value="LexA/Signal peptidase"/>
    <property type="match status" value="1"/>
</dbReference>
<evidence type="ECO:0000259" key="4">
    <source>
        <dbReference type="PROSITE" id="PS50943"/>
    </source>
</evidence>
<dbReference type="EMBL" id="BK014873">
    <property type="protein sequence ID" value="DAD79803.1"/>
    <property type="molecule type" value="Genomic_DNA"/>
</dbReference>
<dbReference type="Gene3D" id="1.10.260.40">
    <property type="entry name" value="lambda repressor-like DNA-binding domains"/>
    <property type="match status" value="1"/>
</dbReference>
<keyword evidence="1" id="KW-0805">Transcription regulation</keyword>
<dbReference type="InterPro" id="IPR001387">
    <property type="entry name" value="Cro/C1-type_HTH"/>
</dbReference>
<reference evidence="5" key="1">
    <citation type="journal article" date="2021" name="Proc. Natl. Acad. Sci. U.S.A.">
        <title>A Catalog of Tens of Thousands of Viruses from Human Metagenomes Reveals Hidden Associations with Chronic Diseases.</title>
        <authorList>
            <person name="Tisza M.J."/>
            <person name="Buck C.B."/>
        </authorList>
    </citation>
    <scope>NUCLEOTIDE SEQUENCE</scope>
    <source>
        <strain evidence="5">Ctj9o3</strain>
    </source>
</reference>
<dbReference type="InterPro" id="IPR015927">
    <property type="entry name" value="Peptidase_S24_S26A/B/C"/>
</dbReference>
<dbReference type="PANTHER" id="PTHR40661">
    <property type="match status" value="1"/>
</dbReference>
<keyword evidence="2" id="KW-0238">DNA-binding</keyword>
<organism evidence="5">
    <name type="scientific">Myoviridae sp. ctj9o3</name>
    <dbReference type="NCBI Taxonomy" id="2826688"/>
    <lineage>
        <taxon>Viruses</taxon>
        <taxon>Duplodnaviria</taxon>
        <taxon>Heunggongvirae</taxon>
        <taxon>Uroviricota</taxon>
        <taxon>Caudoviricetes</taxon>
    </lineage>
</organism>
<protein>
    <submittedName>
        <fullName evidence="5">Repressor protein CI</fullName>
    </submittedName>
</protein>
<dbReference type="InterPro" id="IPR036286">
    <property type="entry name" value="LexA/Signal_pep-like_sf"/>
</dbReference>
<dbReference type="SMART" id="SM00530">
    <property type="entry name" value="HTH_XRE"/>
    <property type="match status" value="1"/>
</dbReference>
<evidence type="ECO:0000256" key="3">
    <source>
        <dbReference type="ARBA" id="ARBA00023163"/>
    </source>
</evidence>
<evidence type="ECO:0000313" key="5">
    <source>
        <dbReference type="EMBL" id="DAD79803.1"/>
    </source>
</evidence>
<dbReference type="Pfam" id="PF01381">
    <property type="entry name" value="HTH_3"/>
    <property type="match status" value="1"/>
</dbReference>
<dbReference type="CDD" id="cd06529">
    <property type="entry name" value="S24_LexA-like"/>
    <property type="match status" value="1"/>
</dbReference>
<evidence type="ECO:0000256" key="2">
    <source>
        <dbReference type="ARBA" id="ARBA00023125"/>
    </source>
</evidence>
<accession>A0A8S5MCY8</accession>
<proteinExistence type="predicted"/>
<dbReference type="Gene3D" id="2.10.109.10">
    <property type="entry name" value="Umud Fragment, subunit A"/>
    <property type="match status" value="1"/>
</dbReference>
<dbReference type="PANTHER" id="PTHR40661:SF1">
    <property type="entry name" value="HTH CRO_C1-TYPE DOMAIN-CONTAINING PROTEIN"/>
    <property type="match status" value="1"/>
</dbReference>
<dbReference type="SUPFAM" id="SSF47413">
    <property type="entry name" value="lambda repressor-like DNA-binding domains"/>
    <property type="match status" value="1"/>
</dbReference>
<feature type="domain" description="HTH cro/C1-type" evidence="4">
    <location>
        <begin position="11"/>
        <end position="65"/>
    </location>
</feature>
<dbReference type="InterPro" id="IPR039418">
    <property type="entry name" value="LexA-like"/>
</dbReference>